<sequence length="148" mass="17072">MEFDWQEPTRNYSSTPEITVCTHKHSHHAGEYHTYKSILWIQGKECGSFILGAIGGFRSGHTMSMEISIEEEHQKKGYSTILIRTLCQFISTMVPNCESQLLFIDTDASSGFWDHIGMKHNRYYERFTADREGGGYEKFITFEALCKV</sequence>
<evidence type="ECO:0000313" key="1">
    <source>
        <dbReference type="EMBL" id="QHS79302.1"/>
    </source>
</evidence>
<proteinExistence type="predicted"/>
<reference evidence="1" key="1">
    <citation type="journal article" date="2020" name="Nature">
        <title>Giant virus diversity and host interactions through global metagenomics.</title>
        <authorList>
            <person name="Schulz F."/>
            <person name="Roux S."/>
            <person name="Paez-Espino D."/>
            <person name="Jungbluth S."/>
            <person name="Walsh D.A."/>
            <person name="Denef V.J."/>
            <person name="McMahon K.D."/>
            <person name="Konstantinidis K.T."/>
            <person name="Eloe-Fadrosh E.A."/>
            <person name="Kyrpides N.C."/>
            <person name="Woyke T."/>
        </authorList>
    </citation>
    <scope>NUCLEOTIDE SEQUENCE</scope>
    <source>
        <strain evidence="1">GVMAG-S-1035118-87</strain>
    </source>
</reference>
<accession>A0A6C0AHV0</accession>
<dbReference type="SUPFAM" id="SSF55729">
    <property type="entry name" value="Acyl-CoA N-acyltransferases (Nat)"/>
    <property type="match status" value="1"/>
</dbReference>
<dbReference type="InterPro" id="IPR016181">
    <property type="entry name" value="Acyl_CoA_acyltransferase"/>
</dbReference>
<protein>
    <recommendedName>
        <fullName evidence="2">N-acetyltransferase domain-containing protein</fullName>
    </recommendedName>
</protein>
<dbReference type="EMBL" id="MN740628">
    <property type="protein sequence ID" value="QHS79302.1"/>
    <property type="molecule type" value="Genomic_DNA"/>
</dbReference>
<dbReference type="AlphaFoldDB" id="A0A6C0AHV0"/>
<name>A0A6C0AHV0_9ZZZZ</name>
<organism evidence="1">
    <name type="scientific">viral metagenome</name>
    <dbReference type="NCBI Taxonomy" id="1070528"/>
    <lineage>
        <taxon>unclassified sequences</taxon>
        <taxon>metagenomes</taxon>
        <taxon>organismal metagenomes</taxon>
    </lineage>
</organism>
<evidence type="ECO:0008006" key="2">
    <source>
        <dbReference type="Google" id="ProtNLM"/>
    </source>
</evidence>